<comment type="cofactor">
    <cofactor evidence="1">
        <name>Mg(2+)</name>
        <dbReference type="ChEBI" id="CHEBI:18420"/>
    </cofactor>
</comment>
<reference evidence="6 7" key="1">
    <citation type="journal article" date="2014" name="Genome Announc.">
        <title>Draft Genome Sequences of Two Isolates of the Roseobacter Group, Sulfitobacter sp. Strains 3SOLIMAR09 and 1FIGIMAR09, from Harbors of Mallorca Island (Mediterranean Sea).</title>
        <authorList>
            <person name="Mas-Llado M."/>
            <person name="Pina-Villalonga J.M."/>
            <person name="Brunet-Galmes I."/>
            <person name="Nogales B."/>
            <person name="Bosch R."/>
        </authorList>
    </citation>
    <scope>NUCLEOTIDE SEQUENCE [LARGE SCALE GENOMIC DNA]</scope>
    <source>
        <strain evidence="6 7">1FIGIMAR09</strain>
    </source>
</reference>
<dbReference type="GO" id="GO:0008486">
    <property type="term" value="F:diphosphoinositol-polyphosphate diphosphatase activity"/>
    <property type="evidence" value="ECO:0007669"/>
    <property type="project" value="TreeGrafter"/>
</dbReference>
<dbReference type="AlphaFoldDB" id="A0A061SPW3"/>
<dbReference type="PANTHER" id="PTHR12629">
    <property type="entry name" value="DIPHOSPHOINOSITOL POLYPHOSPHATE PHOSPHOHYDROLASE"/>
    <property type="match status" value="1"/>
</dbReference>
<dbReference type="GO" id="GO:0000298">
    <property type="term" value="F:endopolyphosphatase activity"/>
    <property type="evidence" value="ECO:0007669"/>
    <property type="project" value="TreeGrafter"/>
</dbReference>
<dbReference type="PANTHER" id="PTHR12629:SF0">
    <property type="entry name" value="DIPHOSPHOINOSITOL-POLYPHOSPHATE DIPHOSPHATASE"/>
    <property type="match status" value="1"/>
</dbReference>
<dbReference type="EMBL" id="JEMU01000008">
    <property type="protein sequence ID" value="KAJ02917.1"/>
    <property type="molecule type" value="Genomic_DNA"/>
</dbReference>
<dbReference type="GO" id="GO:1901907">
    <property type="term" value="P:diadenosine pentaphosphate catabolic process"/>
    <property type="evidence" value="ECO:0007669"/>
    <property type="project" value="TreeGrafter"/>
</dbReference>
<keyword evidence="7" id="KW-1185">Reference proteome</keyword>
<dbReference type="Gene3D" id="3.90.79.10">
    <property type="entry name" value="Nucleoside Triphosphate Pyrophosphohydrolase"/>
    <property type="match status" value="1"/>
</dbReference>
<evidence type="ECO:0000256" key="2">
    <source>
        <dbReference type="ARBA" id="ARBA00022723"/>
    </source>
</evidence>
<feature type="domain" description="Nudix hydrolase" evidence="5">
    <location>
        <begin position="20"/>
        <end position="152"/>
    </location>
</feature>
<dbReference type="InterPro" id="IPR015797">
    <property type="entry name" value="NUDIX_hydrolase-like_dom_sf"/>
</dbReference>
<organism evidence="6 7">
    <name type="scientific">Sulfitobacter mediterraneus</name>
    <dbReference type="NCBI Taxonomy" id="83219"/>
    <lineage>
        <taxon>Bacteria</taxon>
        <taxon>Pseudomonadati</taxon>
        <taxon>Pseudomonadota</taxon>
        <taxon>Alphaproteobacteria</taxon>
        <taxon>Rhodobacterales</taxon>
        <taxon>Roseobacteraceae</taxon>
        <taxon>Sulfitobacter</taxon>
    </lineage>
</organism>
<dbReference type="InterPro" id="IPR000086">
    <property type="entry name" value="NUDIX_hydrolase_dom"/>
</dbReference>
<dbReference type="RefSeq" id="WP_037908116.1">
    <property type="nucleotide sequence ID" value="NZ_JEMU01000008.1"/>
</dbReference>
<name>A0A061SPW3_9RHOB</name>
<keyword evidence="3 6" id="KW-0378">Hydrolase</keyword>
<dbReference type="GO" id="GO:0005737">
    <property type="term" value="C:cytoplasm"/>
    <property type="evidence" value="ECO:0007669"/>
    <property type="project" value="TreeGrafter"/>
</dbReference>
<dbReference type="GO" id="GO:0046872">
    <property type="term" value="F:metal ion binding"/>
    <property type="evidence" value="ECO:0007669"/>
    <property type="project" value="UniProtKB-KW"/>
</dbReference>
<accession>A0A061SPW3</accession>
<sequence>MIHTFKRAWDDMLMPLLQRPKRLQVAALCYRETENGKRVLLITSRDTGRWIVPKGWPIDGLDGPGSALQEAWEEAGVTQADIESDPVGFYEYAKGLGEGLTVPVEAQVYLTRVRDLSEDYPEADARKRAWFAPQDAANLVDEPDLKAILNAL</sequence>
<dbReference type="eggNOG" id="COG0494">
    <property type="taxonomic scope" value="Bacteria"/>
</dbReference>
<evidence type="ECO:0000313" key="7">
    <source>
        <dbReference type="Proteomes" id="UP000027337"/>
    </source>
</evidence>
<evidence type="ECO:0000256" key="3">
    <source>
        <dbReference type="ARBA" id="ARBA00022801"/>
    </source>
</evidence>
<evidence type="ECO:0000313" key="6">
    <source>
        <dbReference type="EMBL" id="KAJ02917.1"/>
    </source>
</evidence>
<evidence type="ECO:0000256" key="4">
    <source>
        <dbReference type="ARBA" id="ARBA00022842"/>
    </source>
</evidence>
<dbReference type="GO" id="GO:0071543">
    <property type="term" value="P:diphosphoinositol polyphosphate metabolic process"/>
    <property type="evidence" value="ECO:0007669"/>
    <property type="project" value="TreeGrafter"/>
</dbReference>
<dbReference type="Pfam" id="PF00293">
    <property type="entry name" value="NUDIX"/>
    <property type="match status" value="1"/>
</dbReference>
<dbReference type="Proteomes" id="UP000027337">
    <property type="component" value="Unassembled WGS sequence"/>
</dbReference>
<protein>
    <submittedName>
        <fullName evidence="6">NUDIX hydrolase</fullName>
    </submittedName>
</protein>
<gene>
    <name evidence="6" type="ORF">PM02_10600</name>
</gene>
<dbReference type="PROSITE" id="PS51462">
    <property type="entry name" value="NUDIX"/>
    <property type="match status" value="1"/>
</dbReference>
<proteinExistence type="predicted"/>
<keyword evidence="4" id="KW-0460">Magnesium</keyword>
<dbReference type="GO" id="GO:1901911">
    <property type="term" value="P:adenosine 5'-(hexahydrogen pentaphosphate) catabolic process"/>
    <property type="evidence" value="ECO:0007669"/>
    <property type="project" value="TreeGrafter"/>
</dbReference>
<dbReference type="SUPFAM" id="SSF55811">
    <property type="entry name" value="Nudix"/>
    <property type="match status" value="1"/>
</dbReference>
<dbReference type="InterPro" id="IPR047198">
    <property type="entry name" value="DDP-like_NUDIX"/>
</dbReference>
<evidence type="ECO:0000256" key="1">
    <source>
        <dbReference type="ARBA" id="ARBA00001946"/>
    </source>
</evidence>
<dbReference type="GO" id="GO:0034431">
    <property type="term" value="F:bis(5'-adenosyl)-hexaphosphatase activity"/>
    <property type="evidence" value="ECO:0007669"/>
    <property type="project" value="TreeGrafter"/>
</dbReference>
<evidence type="ECO:0000259" key="5">
    <source>
        <dbReference type="PROSITE" id="PS51462"/>
    </source>
</evidence>
<keyword evidence="2" id="KW-0479">Metal-binding</keyword>
<dbReference type="STRING" id="83219.PM02_10600"/>
<comment type="caution">
    <text evidence="6">The sequence shown here is derived from an EMBL/GenBank/DDBJ whole genome shotgun (WGS) entry which is preliminary data.</text>
</comment>
<dbReference type="GO" id="GO:1901909">
    <property type="term" value="P:diadenosine hexaphosphate catabolic process"/>
    <property type="evidence" value="ECO:0007669"/>
    <property type="project" value="TreeGrafter"/>
</dbReference>
<dbReference type="CDD" id="cd04666">
    <property type="entry name" value="NUDIX_DIPP2_like_Nudt4"/>
    <property type="match status" value="1"/>
</dbReference>
<dbReference type="GO" id="GO:0034432">
    <property type="term" value="F:bis(5'-adenosyl)-pentaphosphatase activity"/>
    <property type="evidence" value="ECO:0007669"/>
    <property type="project" value="TreeGrafter"/>
</dbReference>